<dbReference type="HOGENOM" id="CLU_741217_0_0_6"/>
<proteinExistence type="predicted"/>
<feature type="region of interest" description="Disordered" evidence="1">
    <location>
        <begin position="194"/>
        <end position="217"/>
    </location>
</feature>
<dbReference type="STRING" id="797473.HMPREF9080_01809"/>
<name>G9ZGA5_9GAMM</name>
<dbReference type="EMBL" id="AGCM01000104">
    <property type="protein sequence ID" value="EHM53345.1"/>
    <property type="molecule type" value="Genomic_DNA"/>
</dbReference>
<organism evidence="3 4">
    <name type="scientific">Cardiobacterium valvarum F0432</name>
    <dbReference type="NCBI Taxonomy" id="797473"/>
    <lineage>
        <taxon>Bacteria</taxon>
        <taxon>Pseudomonadati</taxon>
        <taxon>Pseudomonadota</taxon>
        <taxon>Gammaproteobacteria</taxon>
        <taxon>Cardiobacteriales</taxon>
        <taxon>Cardiobacteriaceae</taxon>
        <taxon>Cardiobacterium</taxon>
    </lineage>
</organism>
<feature type="compositionally biased region" description="Polar residues" evidence="1">
    <location>
        <begin position="197"/>
        <end position="208"/>
    </location>
</feature>
<keyword evidence="2" id="KW-0732">Signal</keyword>
<protein>
    <submittedName>
        <fullName evidence="3">Integrating conjugative element protein PilL, PFGI-1 class</fullName>
    </submittedName>
</protein>
<dbReference type="Proteomes" id="UP000004750">
    <property type="component" value="Unassembled WGS sequence"/>
</dbReference>
<gene>
    <name evidence="3" type="ORF">HMPREF9080_01809</name>
</gene>
<feature type="chain" id="PRO_5003529336" evidence="2">
    <location>
        <begin position="23"/>
        <end position="373"/>
    </location>
</feature>
<evidence type="ECO:0000313" key="3">
    <source>
        <dbReference type="EMBL" id="EHM53345.1"/>
    </source>
</evidence>
<evidence type="ECO:0000256" key="1">
    <source>
        <dbReference type="SAM" id="MobiDB-lite"/>
    </source>
</evidence>
<reference evidence="3 4" key="1">
    <citation type="submission" date="2011-08" db="EMBL/GenBank/DDBJ databases">
        <authorList>
            <person name="Weinstock G."/>
            <person name="Sodergren E."/>
            <person name="Clifton S."/>
            <person name="Fulton L."/>
            <person name="Fulton B."/>
            <person name="Courtney L."/>
            <person name="Fronick C."/>
            <person name="Harrison M."/>
            <person name="Strong C."/>
            <person name="Farmer C."/>
            <person name="Delahaunty K."/>
            <person name="Markovic C."/>
            <person name="Hall O."/>
            <person name="Minx P."/>
            <person name="Tomlinson C."/>
            <person name="Mitreva M."/>
            <person name="Hou S."/>
            <person name="Chen J."/>
            <person name="Wollam A."/>
            <person name="Pepin K.H."/>
            <person name="Johnson M."/>
            <person name="Bhonagiri V."/>
            <person name="Zhang X."/>
            <person name="Suruliraj S."/>
            <person name="Warren W."/>
            <person name="Chinwalla A."/>
            <person name="Mardis E.R."/>
            <person name="Wilson R.K."/>
        </authorList>
    </citation>
    <scope>NUCLEOTIDE SEQUENCE [LARGE SCALE GENOMIC DNA]</scope>
    <source>
        <strain evidence="3 4">F0432</strain>
    </source>
</reference>
<feature type="signal peptide" evidence="2">
    <location>
        <begin position="1"/>
        <end position="22"/>
    </location>
</feature>
<evidence type="ECO:0000313" key="4">
    <source>
        <dbReference type="Proteomes" id="UP000004750"/>
    </source>
</evidence>
<dbReference type="AlphaFoldDB" id="G9ZGA5"/>
<sequence length="373" mass="39299">MHPGFRKLSVAIAVCAAATAGAQTYYGNGYTIVEGTDSGQLASDLDAKVFKTINAYSVEDGLRQLLAGSGWELAQPMYADPQIWRLYRQPWPDNKRTISPMPLGEALSWVAGDGWALVVDPVNRLISFEVAPRYAHAALPARPNTSSSAAASAATPMPTTAYGNDVYADIPPGSSQPSLQVPYGSSYGTSSYTNSYPLSSQPLTTTSRGSGGNSWRDQHYAVSNDGYGDGQTYFADTVTQRSAAKQTSDKRKTKTKERKERTALRPTVDATAAKTSVTTKPVAEKKVATKAPAESKESTTSTANTTKTAAAAKDGKLDGGKKATTPGKAATDKATAKSANSAEKTGSRKETATPPPTNKTATENTAANPEKQP</sequence>
<evidence type="ECO:0000256" key="2">
    <source>
        <dbReference type="SAM" id="SignalP"/>
    </source>
</evidence>
<feature type="compositionally biased region" description="Low complexity" evidence="1">
    <location>
        <begin position="298"/>
        <end position="312"/>
    </location>
</feature>
<accession>G9ZGA5</accession>
<feature type="compositionally biased region" description="Low complexity" evidence="1">
    <location>
        <begin position="358"/>
        <end position="373"/>
    </location>
</feature>
<comment type="caution">
    <text evidence="3">The sequence shown here is derived from an EMBL/GenBank/DDBJ whole genome shotgun (WGS) entry which is preliminary data.</text>
</comment>
<feature type="compositionally biased region" description="Basic and acidic residues" evidence="1">
    <location>
        <begin position="282"/>
        <end position="297"/>
    </location>
</feature>
<feature type="region of interest" description="Disordered" evidence="1">
    <location>
        <begin position="238"/>
        <end position="373"/>
    </location>
</feature>
<dbReference type="RefSeq" id="WP_006985809.1">
    <property type="nucleotide sequence ID" value="NZ_JH417935.1"/>
</dbReference>